<dbReference type="SUPFAM" id="SSF52980">
    <property type="entry name" value="Restriction endonuclease-like"/>
    <property type="match status" value="2"/>
</dbReference>
<comment type="caution">
    <text evidence="5">The sequence shown here is derived from an EMBL/GenBank/DDBJ whole genome shotgun (WGS) entry which is preliminary data.</text>
</comment>
<evidence type="ECO:0000256" key="3">
    <source>
        <dbReference type="ARBA" id="ARBA00022801"/>
    </source>
</evidence>
<accession>A0A0A5G793</accession>
<reference evidence="5 6" key="1">
    <citation type="submission" date="2013-08" db="EMBL/GenBank/DDBJ databases">
        <authorList>
            <person name="Huang J."/>
            <person name="Wang G."/>
        </authorList>
    </citation>
    <scope>NUCLEOTIDE SEQUENCE [LARGE SCALE GENOMIC DNA]</scope>
    <source>
        <strain evidence="5 6">JSM 072002</strain>
    </source>
</reference>
<dbReference type="GO" id="GO:0003677">
    <property type="term" value="F:DNA binding"/>
    <property type="evidence" value="ECO:0007669"/>
    <property type="project" value="InterPro"/>
</dbReference>
<evidence type="ECO:0000256" key="1">
    <source>
        <dbReference type="ARBA" id="ARBA00022722"/>
    </source>
</evidence>
<dbReference type="InterPro" id="IPR011335">
    <property type="entry name" value="Restrct_endonuc-II-like"/>
</dbReference>
<keyword evidence="3" id="KW-0378">Hydrolase</keyword>
<keyword evidence="6" id="KW-1185">Reference proteome</keyword>
<dbReference type="eggNOG" id="COG3066">
    <property type="taxonomic scope" value="Bacteria"/>
</dbReference>
<protein>
    <submittedName>
        <fullName evidence="5">Type II restriction endonuclease</fullName>
    </submittedName>
</protein>
<feature type="domain" description="DNA mismatch repair MutH/Type II restriction enzyme Sau3AI" evidence="4">
    <location>
        <begin position="57"/>
        <end position="161"/>
    </location>
</feature>
<dbReference type="SMART" id="SM00927">
    <property type="entry name" value="MutH"/>
    <property type="match status" value="1"/>
</dbReference>
<organism evidence="5 6">
    <name type="scientific">Pontibacillus litoralis JSM 072002</name>
    <dbReference type="NCBI Taxonomy" id="1385512"/>
    <lineage>
        <taxon>Bacteria</taxon>
        <taxon>Bacillati</taxon>
        <taxon>Bacillota</taxon>
        <taxon>Bacilli</taxon>
        <taxon>Bacillales</taxon>
        <taxon>Bacillaceae</taxon>
        <taxon>Pontibacillus</taxon>
    </lineage>
</organism>
<dbReference type="Gene3D" id="3.40.600.10">
    <property type="entry name" value="DNA mismatch repair MutH/Restriction endonuclease, type II"/>
    <property type="match status" value="2"/>
</dbReference>
<dbReference type="NCBIfam" id="NF040973">
    <property type="entry name" value="restrict_Sau3AI"/>
    <property type="match status" value="1"/>
</dbReference>
<evidence type="ECO:0000313" key="6">
    <source>
        <dbReference type="Proteomes" id="UP000030401"/>
    </source>
</evidence>
<name>A0A0A5G793_9BACI</name>
<keyword evidence="2 5" id="KW-0255">Endonuclease</keyword>
<sequence length="458" mass="53869">MSEGRVTYDITNAQSIEKHAKMLENKTFRESMDNIVIRESGNKGGLGQLIEENHFGYKLNSDSEPDFPEAGVELKVTPYKINTKKGNKVAKERLVLSIINYMTLPYEKFENSMFYKKNKLLLLIFYLYQPKEEIKDRLDYKITHAQLFEFPKKDLNIIKRDWEIIKEKVNNGLAHELSERDTNYLGACTKGANKNSLREQPHSNEPAMQRAYSLKASYMTAILNDYILAKKATFEDSVIDDERVLEEESLESYILKKFEPFKGFTIDKIKATLDIHANRKAKNFAQKIASKMLNLQTNNIEKSEEFIKANIKLKTIRVEKNGKIKEHMSFPTFKYKEIVQEEWETSTLRQMFLETKFLFFIYRFNENNELCFYDAMFWNIPFNDLEIEVKKVWEETVSRIMDDQADKLPGSKDNLVSHVRPHAQNKMDTYETPQGKQVVKKCFWLNNYYLEKQLGLNK</sequence>
<gene>
    <name evidence="5" type="ORF">N784_02510</name>
</gene>
<dbReference type="CDD" id="cd22355">
    <property type="entry name" value="Sau3AI_C"/>
    <property type="match status" value="1"/>
</dbReference>
<dbReference type="RefSeq" id="WP_036833807.1">
    <property type="nucleotide sequence ID" value="NZ_AVPG01000009.1"/>
</dbReference>
<dbReference type="AlphaFoldDB" id="A0A0A5G793"/>
<evidence type="ECO:0000259" key="4">
    <source>
        <dbReference type="SMART" id="SM00927"/>
    </source>
</evidence>
<proteinExistence type="predicted"/>
<dbReference type="GO" id="GO:0016787">
    <property type="term" value="F:hydrolase activity"/>
    <property type="evidence" value="ECO:0007669"/>
    <property type="project" value="UniProtKB-KW"/>
</dbReference>
<dbReference type="Pfam" id="PF02976">
    <property type="entry name" value="MutH"/>
    <property type="match status" value="2"/>
</dbReference>
<evidence type="ECO:0000313" key="5">
    <source>
        <dbReference type="EMBL" id="KGX87013.1"/>
    </source>
</evidence>
<dbReference type="GO" id="GO:0004519">
    <property type="term" value="F:endonuclease activity"/>
    <property type="evidence" value="ECO:0007669"/>
    <property type="project" value="UniProtKB-KW"/>
</dbReference>
<dbReference type="STRING" id="1385512.N784_02510"/>
<evidence type="ECO:0000256" key="2">
    <source>
        <dbReference type="ARBA" id="ARBA00022759"/>
    </source>
</evidence>
<dbReference type="OrthoDB" id="3188707at2"/>
<dbReference type="EMBL" id="AVPG01000009">
    <property type="protein sequence ID" value="KGX87013.1"/>
    <property type="molecule type" value="Genomic_DNA"/>
</dbReference>
<dbReference type="CDD" id="cd22356">
    <property type="entry name" value="Sau3AI_N-like"/>
    <property type="match status" value="1"/>
</dbReference>
<keyword evidence="1" id="KW-0540">Nuclease</keyword>
<dbReference type="InterPro" id="IPR037057">
    <property type="entry name" value="DNA_rep_MutH/T2_RE_sf"/>
</dbReference>
<dbReference type="Proteomes" id="UP000030401">
    <property type="component" value="Unassembled WGS sequence"/>
</dbReference>
<dbReference type="InterPro" id="IPR011337">
    <property type="entry name" value="DNA_rep_MutH/RE_typeII_Sau3AI"/>
</dbReference>